<organism evidence="3 4">
    <name type="scientific">Nocardia aurantia</name>
    <dbReference type="NCBI Taxonomy" id="2585199"/>
    <lineage>
        <taxon>Bacteria</taxon>
        <taxon>Bacillati</taxon>
        <taxon>Actinomycetota</taxon>
        <taxon>Actinomycetes</taxon>
        <taxon>Mycobacteriales</taxon>
        <taxon>Nocardiaceae</taxon>
        <taxon>Nocardia</taxon>
    </lineage>
</organism>
<dbReference type="AlphaFoldDB" id="A0A7K0DP99"/>
<evidence type="ECO:0000313" key="4">
    <source>
        <dbReference type="Proteomes" id="UP000431401"/>
    </source>
</evidence>
<dbReference type="OrthoDB" id="4563193at2"/>
<protein>
    <submittedName>
        <fullName evidence="3">Uncharacterized protein</fullName>
    </submittedName>
</protein>
<keyword evidence="4" id="KW-1185">Reference proteome</keyword>
<comment type="caution">
    <text evidence="3">The sequence shown here is derived from an EMBL/GenBank/DDBJ whole genome shotgun (WGS) entry which is preliminary data.</text>
</comment>
<keyword evidence="2" id="KW-0812">Transmembrane</keyword>
<gene>
    <name evidence="3" type="ORF">NRB56_31530</name>
</gene>
<keyword evidence="1" id="KW-0175">Coiled coil</keyword>
<proteinExistence type="predicted"/>
<keyword evidence="2" id="KW-0472">Membrane</keyword>
<sequence>MKYWLRGWLLACGADDAEVDRSLGAQTAGLLWHRDSRLYAIEVRSAPVSLEQARERTARLRAVGCDEVLWLCPPGYWVPRIQALAVDDFAPDGCGYQVTAGLLETTHSGLLTPSARTRTLREFIEDWVAGRVAWGIRDEDTGGWATVTDWEQHTSAQAAVIAQQRRELVHQRTALALARKATRKKDRQLDRLQRDLAEAEEVAQRLAVTRRRLDDHNRVDAGLRYAIERERVAVRHWQLITWFAVFIVVTFIMAAMIMAQR</sequence>
<name>A0A7K0DP99_9NOCA</name>
<dbReference type="Proteomes" id="UP000431401">
    <property type="component" value="Unassembled WGS sequence"/>
</dbReference>
<feature type="coiled-coil region" evidence="1">
    <location>
        <begin position="175"/>
        <end position="209"/>
    </location>
</feature>
<keyword evidence="2" id="KW-1133">Transmembrane helix</keyword>
<evidence type="ECO:0000313" key="3">
    <source>
        <dbReference type="EMBL" id="MQY27570.1"/>
    </source>
</evidence>
<feature type="transmembrane region" description="Helical" evidence="2">
    <location>
        <begin position="239"/>
        <end position="259"/>
    </location>
</feature>
<dbReference type="EMBL" id="WEGI01000006">
    <property type="protein sequence ID" value="MQY27570.1"/>
    <property type="molecule type" value="Genomic_DNA"/>
</dbReference>
<accession>A0A7K0DP99</accession>
<evidence type="ECO:0000256" key="2">
    <source>
        <dbReference type="SAM" id="Phobius"/>
    </source>
</evidence>
<evidence type="ECO:0000256" key="1">
    <source>
        <dbReference type="SAM" id="Coils"/>
    </source>
</evidence>
<reference evidence="3 4" key="1">
    <citation type="submission" date="2019-10" db="EMBL/GenBank/DDBJ databases">
        <title>Nocardia macrotermitis sp. nov. and Nocardia aurantia sp. nov., isolated from the gut of fungus growing-termite Macrotermes natalensis.</title>
        <authorList>
            <person name="Benndorf R."/>
            <person name="Schwitalla J."/>
            <person name="Martin K."/>
            <person name="De Beer W."/>
            <person name="Kaster A.-K."/>
            <person name="Vollmers J."/>
            <person name="Poulsen M."/>
            <person name="Beemelmanns C."/>
        </authorList>
    </citation>
    <scope>NUCLEOTIDE SEQUENCE [LARGE SCALE GENOMIC DNA]</scope>
    <source>
        <strain evidence="3 4">RB56</strain>
    </source>
</reference>